<dbReference type="PANTHER" id="PTHR21020">
    <property type="entry name" value="ZINC FINGER PROTEIN 800"/>
    <property type="match status" value="1"/>
</dbReference>
<name>A0A2H1WMC9_SPOFR</name>
<feature type="region of interest" description="Disordered" evidence="2">
    <location>
        <begin position="1"/>
        <end position="33"/>
    </location>
</feature>
<evidence type="ECO:0000313" key="4">
    <source>
        <dbReference type="EMBL" id="SOQ54136.1"/>
    </source>
</evidence>
<feature type="compositionally biased region" description="Acidic residues" evidence="2">
    <location>
        <begin position="474"/>
        <end position="497"/>
    </location>
</feature>
<dbReference type="PROSITE" id="PS00028">
    <property type="entry name" value="ZINC_FINGER_C2H2_1"/>
    <property type="match status" value="3"/>
</dbReference>
<protein>
    <submittedName>
        <fullName evidence="4">SFRICE_014714</fullName>
    </submittedName>
</protein>
<organism evidence="4">
    <name type="scientific">Spodoptera frugiperda</name>
    <name type="common">Fall armyworm</name>
    <dbReference type="NCBI Taxonomy" id="7108"/>
    <lineage>
        <taxon>Eukaryota</taxon>
        <taxon>Metazoa</taxon>
        <taxon>Ecdysozoa</taxon>
        <taxon>Arthropoda</taxon>
        <taxon>Hexapoda</taxon>
        <taxon>Insecta</taxon>
        <taxon>Pterygota</taxon>
        <taxon>Neoptera</taxon>
        <taxon>Endopterygota</taxon>
        <taxon>Lepidoptera</taxon>
        <taxon>Glossata</taxon>
        <taxon>Ditrysia</taxon>
        <taxon>Noctuoidea</taxon>
        <taxon>Noctuidae</taxon>
        <taxon>Amphipyrinae</taxon>
        <taxon>Spodoptera</taxon>
    </lineage>
</organism>
<feature type="compositionally biased region" description="Low complexity" evidence="2">
    <location>
        <begin position="1070"/>
        <end position="1091"/>
    </location>
</feature>
<dbReference type="AlphaFoldDB" id="A0A2H1WMC9"/>
<feature type="compositionally biased region" description="Basic and acidic residues" evidence="2">
    <location>
        <begin position="858"/>
        <end position="875"/>
    </location>
</feature>
<dbReference type="InterPro" id="IPR039149">
    <property type="entry name" value="ZNF800"/>
</dbReference>
<feature type="compositionally biased region" description="Basic residues" evidence="2">
    <location>
        <begin position="675"/>
        <end position="691"/>
    </location>
</feature>
<evidence type="ECO:0000259" key="3">
    <source>
        <dbReference type="PROSITE" id="PS50157"/>
    </source>
</evidence>
<feature type="domain" description="C2H2-type" evidence="3">
    <location>
        <begin position="76"/>
        <end position="103"/>
    </location>
</feature>
<dbReference type="EMBL" id="ODYU01009595">
    <property type="protein sequence ID" value="SOQ54136.1"/>
    <property type="molecule type" value="Genomic_DNA"/>
</dbReference>
<dbReference type="InterPro" id="IPR013087">
    <property type="entry name" value="Znf_C2H2_type"/>
</dbReference>
<feature type="compositionally biased region" description="Basic and acidic residues" evidence="2">
    <location>
        <begin position="897"/>
        <end position="932"/>
    </location>
</feature>
<gene>
    <name evidence="4" type="ORF">SFRICE_014714</name>
</gene>
<feature type="compositionally biased region" description="Basic and acidic residues" evidence="2">
    <location>
        <begin position="1135"/>
        <end position="1145"/>
    </location>
</feature>
<feature type="region of interest" description="Disordered" evidence="2">
    <location>
        <begin position="1058"/>
        <end position="1149"/>
    </location>
</feature>
<feature type="region of interest" description="Disordered" evidence="2">
    <location>
        <begin position="733"/>
        <end position="760"/>
    </location>
</feature>
<feature type="compositionally biased region" description="Acidic residues" evidence="2">
    <location>
        <begin position="1120"/>
        <end position="1134"/>
    </location>
</feature>
<feature type="domain" description="C2H2-type" evidence="3">
    <location>
        <begin position="262"/>
        <end position="290"/>
    </location>
</feature>
<proteinExistence type="predicted"/>
<keyword evidence="1" id="KW-0863">Zinc-finger</keyword>
<reference evidence="4" key="1">
    <citation type="submission" date="2016-07" db="EMBL/GenBank/DDBJ databases">
        <authorList>
            <person name="Bretaudeau A."/>
        </authorList>
    </citation>
    <scope>NUCLEOTIDE SEQUENCE</scope>
    <source>
        <strain evidence="4">Rice</strain>
        <tissue evidence="4">Whole body</tissue>
    </source>
</reference>
<accession>A0A2H1WMC9</accession>
<dbReference type="SUPFAM" id="SSF57667">
    <property type="entry name" value="beta-beta-alpha zinc fingers"/>
    <property type="match status" value="1"/>
</dbReference>
<dbReference type="PROSITE" id="PS50157">
    <property type="entry name" value="ZINC_FINGER_C2H2_2"/>
    <property type="match status" value="2"/>
</dbReference>
<dbReference type="Gene3D" id="3.30.160.60">
    <property type="entry name" value="Classic Zinc Finger"/>
    <property type="match status" value="2"/>
</dbReference>
<dbReference type="InterPro" id="IPR036236">
    <property type="entry name" value="Znf_C2H2_sf"/>
</dbReference>
<feature type="compositionally biased region" description="Basic and acidic residues" evidence="2">
    <location>
        <begin position="692"/>
        <end position="705"/>
    </location>
</feature>
<feature type="compositionally biased region" description="Basic and acidic residues" evidence="2">
    <location>
        <begin position="447"/>
        <end position="473"/>
    </location>
</feature>
<feature type="region of interest" description="Disordered" evidence="2">
    <location>
        <begin position="447"/>
        <end position="523"/>
    </location>
</feature>
<dbReference type="PANTHER" id="PTHR21020:SF0">
    <property type="entry name" value="ZINC FINGER PROTEIN 800"/>
    <property type="match status" value="1"/>
</dbReference>
<dbReference type="GO" id="GO:0008270">
    <property type="term" value="F:zinc ion binding"/>
    <property type="evidence" value="ECO:0007669"/>
    <property type="project" value="UniProtKB-KW"/>
</dbReference>
<feature type="compositionally biased region" description="Polar residues" evidence="2">
    <location>
        <begin position="1103"/>
        <end position="1112"/>
    </location>
</feature>
<feature type="region of interest" description="Disordered" evidence="2">
    <location>
        <begin position="629"/>
        <end position="709"/>
    </location>
</feature>
<evidence type="ECO:0000256" key="2">
    <source>
        <dbReference type="SAM" id="MobiDB-lite"/>
    </source>
</evidence>
<feature type="compositionally biased region" description="Basic and acidic residues" evidence="2">
    <location>
        <begin position="498"/>
        <end position="519"/>
    </location>
</feature>
<keyword evidence="1" id="KW-0479">Metal-binding</keyword>
<evidence type="ECO:0000256" key="1">
    <source>
        <dbReference type="PROSITE-ProRule" id="PRU00042"/>
    </source>
</evidence>
<dbReference type="SMART" id="SM00355">
    <property type="entry name" value="ZnF_C2H2"/>
    <property type="match status" value="6"/>
</dbReference>
<keyword evidence="1" id="KW-0862">Zinc</keyword>
<sequence>MAGNKVNTKTKAKEDRNKASAKNIGQSSEETEETDFALLRKPIPTSITGFGQARKIFDLATEELKDLLSNECDLLYECKVCRNIFRSLANFISHKRVYCKEKFSSSLHSHFINATSTYTELLKIKHLEQGYQASLKENVENDDKETDDADDRVPLTKDLTAIVEKIAKNKGVYQNNNEEPEIALQKIPNSSVAVFQSVQSSEDKQNENMKAQVNELDNILSRDIAVLQSDGNFKVKSTVTEESDNVIQISDDEDNSDITNILKCKICDMQFSTQKTLKFHMKYKHVETRLVYPCPDCLEIFSTSWSVYRHLFKVHRKTAAQIRRLRESIQAKAFKMNNPPAFYEKRKNNMKATAQKISEEERLEQENQAWMDGMECDGEVPRCGGCGRTFERRAALAAHTHTCQPRSRALSRRPHETKKIEIQIRKDYHKGPPVNLNLPIKITDANENKITKEEPQAVSKPQKEEEKQIVIEDKEGDEEKDEDDDKEVEEAPMDVSDDDSKSNDATESPEKVPEKRQIDPPKLNIRLPFAHQAEKGNLAAFRQRIQTEIEITKMLCKRCDTQFSETQELYDHVAEHVKWMRYACKLCNFKHYYFEKLPEHVKVVHKLKGDKDFYYSTVKAIDGPEALELCESPEEVPDAAETSPESRRPSRCSSDSSRLSDDSSSSSTRVEGLSRKRKVLQSKTNAKKRKEYSKPIQDKDGDSSMDKNINLDSYSSTSIKNFEENSSDLDDIDAKKQLSNENASSVASRRPVRRKTKPKNADFEYDLSNLLKMEAQGYRDSISMATAKSGQSKKKAQEIQSNYDNLNKECCGALVTLSKKSVERAGAHIKTDFTTICPQKDTRLPNVFVRPMLPKLISRGDKISPKKENNEDTKESPSPVKEVPEKASPAKNVPVEEVSKTKDKEVDSKPEVVDSKPEVVDSKPEVVDSKPEVVETTVPSAVSSKEQSTVKPVIPEIIKSKSLPSVVPFKFRRQSLEVMKNPIINKNISDFTKSGLKTKILVIKPINRNKDGTQALSSPLKFQTIKLKDPNKRNSSDDQDQVVVVKVPKVECAIARPISEVPNKNHETASPASSETPVETSTTTATTTPTENSKSLTPEDVNDTSATAVSDTNVDKNEPTDVEECISLDNDNDTMDSKSEDRLLADDDDDIIEEESIDESVINKETTPEIIDTTVL</sequence>
<feature type="region of interest" description="Disordered" evidence="2">
    <location>
        <begin position="858"/>
        <end position="932"/>
    </location>
</feature>
<feature type="compositionally biased region" description="Low complexity" evidence="2">
    <location>
        <begin position="651"/>
        <end position="667"/>
    </location>
</feature>